<dbReference type="CDD" id="cd01836">
    <property type="entry name" value="FeeA_FeeB_like"/>
    <property type="match status" value="1"/>
</dbReference>
<dbReference type="EMBL" id="NWMT01000235">
    <property type="protein sequence ID" value="PCC97963.1"/>
    <property type="molecule type" value="Genomic_DNA"/>
</dbReference>
<reference evidence="3 5" key="2">
    <citation type="submission" date="2018-10" db="EMBL/GenBank/DDBJ databases">
        <title>Complete genome sequence of Pseudomonas pelagia strain Kongs-67.</title>
        <authorList>
            <person name="Sinha R.K."/>
            <person name="Krishnan K."/>
        </authorList>
    </citation>
    <scope>NUCLEOTIDE SEQUENCE [LARGE SCALE GENOMIC DNA]</scope>
    <source>
        <strain evidence="3 5">Kongs-67</strain>
    </source>
</reference>
<evidence type="ECO:0000259" key="1">
    <source>
        <dbReference type="Pfam" id="PF13472"/>
    </source>
</evidence>
<dbReference type="InterPro" id="IPR036514">
    <property type="entry name" value="SGNH_hydro_sf"/>
</dbReference>
<name>A0AA91U001_9GAMM</name>
<proteinExistence type="predicted"/>
<dbReference type="PANTHER" id="PTHR30383">
    <property type="entry name" value="THIOESTERASE 1/PROTEASE 1/LYSOPHOSPHOLIPASE L1"/>
    <property type="match status" value="1"/>
</dbReference>
<feature type="domain" description="SGNH hydrolase-type esterase" evidence="1">
    <location>
        <begin position="56"/>
        <end position="227"/>
    </location>
</feature>
<organism evidence="2 4">
    <name type="scientific">Halopseudomonas pelagia</name>
    <dbReference type="NCBI Taxonomy" id="553151"/>
    <lineage>
        <taxon>Bacteria</taxon>
        <taxon>Pseudomonadati</taxon>
        <taxon>Pseudomonadota</taxon>
        <taxon>Gammaproteobacteria</taxon>
        <taxon>Pseudomonadales</taxon>
        <taxon>Pseudomonadaceae</taxon>
        <taxon>Halopseudomonas</taxon>
    </lineage>
</organism>
<dbReference type="EMBL" id="CP033116">
    <property type="protein sequence ID" value="QFY55941.1"/>
    <property type="molecule type" value="Genomic_DNA"/>
</dbReference>
<dbReference type="AlphaFoldDB" id="A0AA91U001"/>
<dbReference type="InterPro" id="IPR013830">
    <property type="entry name" value="SGNH_hydro"/>
</dbReference>
<keyword evidence="3" id="KW-0378">Hydrolase</keyword>
<dbReference type="Pfam" id="PF13472">
    <property type="entry name" value="Lipase_GDSL_2"/>
    <property type="match status" value="1"/>
</dbReference>
<dbReference type="Gene3D" id="3.40.50.1110">
    <property type="entry name" value="SGNH hydrolase"/>
    <property type="match status" value="1"/>
</dbReference>
<dbReference type="GO" id="GO:0004622">
    <property type="term" value="F:phosphatidylcholine lysophospholipase activity"/>
    <property type="evidence" value="ECO:0007669"/>
    <property type="project" value="TreeGrafter"/>
</dbReference>
<dbReference type="SUPFAM" id="SSF52266">
    <property type="entry name" value="SGNH hydrolase"/>
    <property type="match status" value="1"/>
</dbReference>
<evidence type="ECO:0000313" key="3">
    <source>
        <dbReference type="EMBL" id="QFY55941.1"/>
    </source>
</evidence>
<protein>
    <submittedName>
        <fullName evidence="2">Lysophospholipase</fullName>
    </submittedName>
    <submittedName>
        <fullName evidence="3">SGNH/GDSL hydrolase family protein</fullName>
    </submittedName>
</protein>
<evidence type="ECO:0000313" key="4">
    <source>
        <dbReference type="Proteomes" id="UP000243750"/>
    </source>
</evidence>
<dbReference type="PANTHER" id="PTHR30383:SF24">
    <property type="entry name" value="THIOESTERASE 1_PROTEASE 1_LYSOPHOSPHOLIPASE L1"/>
    <property type="match status" value="1"/>
</dbReference>
<reference evidence="2 4" key="1">
    <citation type="submission" date="2017-09" db="EMBL/GenBank/DDBJ databases">
        <title>Bacterial and phytoplankton interrelationship in Kongsfjorden, an Arctic fjord.</title>
        <authorList>
            <person name="Sinha R."/>
            <person name="Krishnan K."/>
        </authorList>
    </citation>
    <scope>NUCLEOTIDE SEQUENCE [LARGE SCALE GENOMIC DNA]</scope>
    <source>
        <strain evidence="2 4">58</strain>
    </source>
</reference>
<dbReference type="InterPro" id="IPR051532">
    <property type="entry name" value="Ester_Hydrolysis_Enzymes"/>
</dbReference>
<evidence type="ECO:0000313" key="5">
    <source>
        <dbReference type="Proteomes" id="UP000344571"/>
    </source>
</evidence>
<accession>A0AA91U001</accession>
<dbReference type="Proteomes" id="UP000344571">
    <property type="component" value="Chromosome"/>
</dbReference>
<evidence type="ECO:0000313" key="2">
    <source>
        <dbReference type="EMBL" id="PCC97963.1"/>
    </source>
</evidence>
<dbReference type="Proteomes" id="UP000243750">
    <property type="component" value="Unassembled WGS sequence"/>
</dbReference>
<sequence>MSHWWYLAAPALPLLLPQALWVKKTALRLPDAALPWQGVCIPASSDLTSSSLRLLVIGESTVAGVGVDTQQQALCGQLAQQLADARSRPVIWQACGRNGATAAICRQELLPTLEPERWDLVVIVLGVNDTTHLTPRWRWRSELRRLLAHFNARAAQVLVTAVPPLGRFHALPQPLRGWFGLRAGLLDLDAQRCCAMGRALHVPMAGIFERHYLARDGYHPSQAGYALWAAGILRCLTQSSCLSPSATASGSSSG</sequence>
<gene>
    <name evidence="2" type="ORF">CO192_18305</name>
    <name evidence="3" type="ORF">EAO82_05945</name>
</gene>
<keyword evidence="5" id="KW-1185">Reference proteome</keyword>